<feature type="compositionally biased region" description="Low complexity" evidence="12">
    <location>
        <begin position="159"/>
        <end position="179"/>
    </location>
</feature>
<dbReference type="FunFam" id="2.30.42.10:FF:000157">
    <property type="entry name" value="General receptor for phosphoinositides 1-associated scaffold protein"/>
    <property type="match status" value="1"/>
</dbReference>
<feature type="compositionally biased region" description="Gly residues" evidence="12">
    <location>
        <begin position="558"/>
        <end position="571"/>
    </location>
</feature>
<dbReference type="PANTHER" id="PTHR15963">
    <property type="entry name" value="GENERAL RECEPTOR FOR PHOSPHOINOSITIDES 1-ASSOCIATED SCAFFOLD PROTEIN-RELATED"/>
    <property type="match status" value="1"/>
</dbReference>
<dbReference type="GO" id="GO:0098978">
    <property type="term" value="C:glutamatergic synapse"/>
    <property type="evidence" value="ECO:0007669"/>
    <property type="project" value="UniProtKB-ARBA"/>
</dbReference>
<evidence type="ECO:0000256" key="2">
    <source>
        <dbReference type="ARBA" id="ARBA00004556"/>
    </source>
</evidence>
<dbReference type="SMART" id="SM00228">
    <property type="entry name" value="PDZ"/>
    <property type="match status" value="1"/>
</dbReference>
<name>A0A8C0T471_CANLF</name>
<reference evidence="14" key="2">
    <citation type="submission" date="2025-08" db="UniProtKB">
        <authorList>
            <consortium name="Ensembl"/>
        </authorList>
    </citation>
    <scope>IDENTIFICATION</scope>
</reference>
<keyword evidence="3" id="KW-1003">Cell membrane</keyword>
<feature type="domain" description="PDZ" evidence="13">
    <location>
        <begin position="329"/>
        <end position="418"/>
    </location>
</feature>
<dbReference type="Ensembl" id="ENSCAFT00040035012.1">
    <property type="protein sequence ID" value="ENSCAFP00040030481.1"/>
    <property type="gene ID" value="ENSCAFG00040018913.1"/>
</dbReference>
<evidence type="ECO:0000256" key="4">
    <source>
        <dbReference type="ARBA" id="ARBA00022481"/>
    </source>
</evidence>
<dbReference type="GO" id="GO:0048471">
    <property type="term" value="C:perinuclear region of cytoplasm"/>
    <property type="evidence" value="ECO:0007669"/>
    <property type="project" value="UniProtKB-SubCell"/>
</dbReference>
<feature type="compositionally biased region" description="Gly residues" evidence="12">
    <location>
        <begin position="211"/>
        <end position="222"/>
    </location>
</feature>
<feature type="compositionally biased region" description="Pro residues" evidence="12">
    <location>
        <begin position="192"/>
        <end position="201"/>
    </location>
</feature>
<keyword evidence="4" id="KW-0488">Methylation</keyword>
<feature type="region of interest" description="Disordered" evidence="12">
    <location>
        <begin position="76"/>
        <end position="230"/>
    </location>
</feature>
<feature type="compositionally biased region" description="Pro residues" evidence="12">
    <location>
        <begin position="524"/>
        <end position="543"/>
    </location>
</feature>
<comment type="subcellular location">
    <subcellularLocation>
        <location evidence="1">Cell membrane</location>
        <topology evidence="1">Peripheral membrane protein</topology>
        <orientation evidence="1">Cytoplasmic side</orientation>
    </subcellularLocation>
    <subcellularLocation>
        <location evidence="2">Cytoplasm</location>
        <location evidence="2">Perinuclear region</location>
    </subcellularLocation>
    <subcellularLocation>
        <location evidence="10">Postsynaptic cell membrane</location>
    </subcellularLocation>
</comment>
<dbReference type="GO" id="GO:0045211">
    <property type="term" value="C:postsynaptic membrane"/>
    <property type="evidence" value="ECO:0007669"/>
    <property type="project" value="UniProtKB-SubCell"/>
</dbReference>
<evidence type="ECO:0000256" key="1">
    <source>
        <dbReference type="ARBA" id="ARBA00004413"/>
    </source>
</evidence>
<protein>
    <recommendedName>
        <fullName evidence="13">PDZ domain-containing protein</fullName>
    </recommendedName>
</protein>
<evidence type="ECO:0000313" key="15">
    <source>
        <dbReference type="Proteomes" id="UP000694542"/>
    </source>
</evidence>
<evidence type="ECO:0000256" key="10">
    <source>
        <dbReference type="ARBA" id="ARBA00034100"/>
    </source>
</evidence>
<evidence type="ECO:0000256" key="11">
    <source>
        <dbReference type="ARBA" id="ARBA00058705"/>
    </source>
</evidence>
<sequence>MTLRRLRKLQQKEEAAAAPDPAARAPDSGAAPATPAATPASGPRAAAAGPAAPGDELYAALEDYHPAELYRALAVSGGTLPRRKVRAAPAPPRPAPARPRPPPPASAPSPQLRPPTPPRTPRGPRLPRALVLLSVARPPRPPRPGPAKARACPRRPRARGSPSRSSPRRLLPSTPAPTRSVRPPAPRAQVSPSPPPTPPGLPSARLRLPRGGPGSAGSGRGWGPRSSRFRGDARVAALRLPPGPASGCGARGAGCGAPGTRPGPDAAGGGAGARGAGRMRAAPAFCGSPSAGRFLRPGAPERSEVGTRAQGSGFRWKNLSHSPEQQRKVLTLEKEENQTFGFEIQTYGLHHREEQRVEMVTFVCRVHESSPAQLAGLTPGDTIASVNGLNVEGIRHREIVDIIKASGNVLRLETLYGTSIRKAELEARLQYLKQTLYEKWGEYRSLMVQEQRLVHGLVVKDPSIYDTLESVRSCLYGAGLLPGSLPFGPLLAAPGGPRGAARRAGGDADDAVYHTCFFGAAEPAPPPARARAPAEPPAPPAAPPARAALSRSASVRCGGPGGGGGGGGGGAGGALWTEAREQALCAPGLRKAKYRSFRRRLLKFIPGLNRSLEEEESQL</sequence>
<dbReference type="InterPro" id="IPR036034">
    <property type="entry name" value="PDZ_sf"/>
</dbReference>
<keyword evidence="6" id="KW-0597">Phosphoprotein</keyword>
<keyword evidence="9" id="KW-0628">Postsynaptic cell membrane</keyword>
<dbReference type="Proteomes" id="UP000694542">
    <property type="component" value="Chromosome 27"/>
</dbReference>
<reference evidence="14" key="1">
    <citation type="submission" date="2018-10" db="EMBL/GenBank/DDBJ databases">
        <title>De novo assembly of a Great Dane genome.</title>
        <authorList>
            <person name="Kidd J.M."/>
            <person name="Pendleton A.L."/>
            <person name="Shen F."/>
            <person name="Emery S."/>
        </authorList>
    </citation>
    <scope>NUCLEOTIDE SEQUENCE [LARGE SCALE GENOMIC DNA]</scope>
    <source>
        <strain evidence="14">Great Dane</strain>
    </source>
</reference>
<evidence type="ECO:0000256" key="6">
    <source>
        <dbReference type="ARBA" id="ARBA00022553"/>
    </source>
</evidence>
<evidence type="ECO:0000256" key="7">
    <source>
        <dbReference type="ARBA" id="ARBA00023018"/>
    </source>
</evidence>
<evidence type="ECO:0000256" key="12">
    <source>
        <dbReference type="SAM" id="MobiDB-lite"/>
    </source>
</evidence>
<accession>A0A8C0T471</accession>
<dbReference type="SUPFAM" id="SSF50156">
    <property type="entry name" value="PDZ domain-like"/>
    <property type="match status" value="1"/>
</dbReference>
<dbReference type="PROSITE" id="PS50106">
    <property type="entry name" value="PDZ"/>
    <property type="match status" value="1"/>
</dbReference>
<keyword evidence="8" id="KW-0472">Membrane</keyword>
<dbReference type="Pfam" id="PF00595">
    <property type="entry name" value="PDZ"/>
    <property type="match status" value="1"/>
</dbReference>
<evidence type="ECO:0000256" key="3">
    <source>
        <dbReference type="ARBA" id="ARBA00022475"/>
    </source>
</evidence>
<comment type="function">
    <text evidence="11">Plays a role in intracellular trafficking and contributes to the macromolecular organization of group 1 metabotropic glutamate receptors (mGluRs) at synapses.</text>
</comment>
<evidence type="ECO:0000256" key="8">
    <source>
        <dbReference type="ARBA" id="ARBA00023136"/>
    </source>
</evidence>
<dbReference type="InterPro" id="IPR001478">
    <property type="entry name" value="PDZ"/>
</dbReference>
<organism evidence="14 15">
    <name type="scientific">Canis lupus familiaris</name>
    <name type="common">Dog</name>
    <name type="synonym">Canis familiaris</name>
    <dbReference type="NCBI Taxonomy" id="9615"/>
    <lineage>
        <taxon>Eukaryota</taxon>
        <taxon>Metazoa</taxon>
        <taxon>Chordata</taxon>
        <taxon>Craniata</taxon>
        <taxon>Vertebrata</taxon>
        <taxon>Euteleostomi</taxon>
        <taxon>Mammalia</taxon>
        <taxon>Eutheria</taxon>
        <taxon>Laurasiatheria</taxon>
        <taxon>Carnivora</taxon>
        <taxon>Caniformia</taxon>
        <taxon>Canidae</taxon>
        <taxon>Canis</taxon>
    </lineage>
</organism>
<feature type="region of interest" description="Disordered" evidence="12">
    <location>
        <begin position="292"/>
        <end position="318"/>
    </location>
</feature>
<evidence type="ECO:0000256" key="9">
    <source>
        <dbReference type="ARBA" id="ARBA00023257"/>
    </source>
</evidence>
<dbReference type="PANTHER" id="PTHR15963:SF3">
    <property type="entry name" value="PROTEIN TAMALIN"/>
    <property type="match status" value="1"/>
</dbReference>
<feature type="compositionally biased region" description="Pro residues" evidence="12">
    <location>
        <begin position="89"/>
        <end position="121"/>
    </location>
</feature>
<evidence type="ECO:0000259" key="13">
    <source>
        <dbReference type="PROSITE" id="PS50106"/>
    </source>
</evidence>
<dbReference type="CDD" id="cd06713">
    <property type="entry name" value="PDZ_tamalin_CYTIP-like"/>
    <property type="match status" value="1"/>
</dbReference>
<keyword evidence="5" id="KW-0963">Cytoplasm</keyword>
<dbReference type="InterPro" id="IPR052122">
    <property type="entry name" value="Intracell_Traff_Signaling_Reg"/>
</dbReference>
<dbReference type="Gene3D" id="2.30.42.10">
    <property type="match status" value="1"/>
</dbReference>
<feature type="compositionally biased region" description="Low complexity" evidence="12">
    <location>
        <begin position="16"/>
        <end position="51"/>
    </location>
</feature>
<proteinExistence type="predicted"/>
<evidence type="ECO:0000256" key="5">
    <source>
        <dbReference type="ARBA" id="ARBA00022490"/>
    </source>
</evidence>
<dbReference type="AlphaFoldDB" id="A0A8C0T471"/>
<evidence type="ECO:0000313" key="14">
    <source>
        <dbReference type="Ensembl" id="ENSCAFP00040030481.1"/>
    </source>
</evidence>
<feature type="region of interest" description="Disordered" evidence="12">
    <location>
        <begin position="1"/>
        <end position="51"/>
    </location>
</feature>
<keyword evidence="7" id="KW-0770">Synapse</keyword>
<feature type="region of interest" description="Disordered" evidence="12">
    <location>
        <begin position="524"/>
        <end position="571"/>
    </location>
</feature>